<dbReference type="RefSeq" id="WP_103437554.1">
    <property type="nucleotide sequence ID" value="NZ_MIND01000018.1"/>
</dbReference>
<dbReference type="EMBL" id="MIND01000018">
    <property type="protein sequence ID" value="POF89503.1"/>
    <property type="molecule type" value="Genomic_DNA"/>
</dbReference>
<dbReference type="AlphaFoldDB" id="A0A2S3WF00"/>
<dbReference type="InterPro" id="IPR020476">
    <property type="entry name" value="Nudix_hydrolase"/>
</dbReference>
<accession>A0A2S3WF00</accession>
<dbReference type="PROSITE" id="PS51462">
    <property type="entry name" value="NUDIX"/>
    <property type="match status" value="1"/>
</dbReference>
<reference evidence="5 6" key="1">
    <citation type="submission" date="2016-08" db="EMBL/GenBank/DDBJ databases">
        <authorList>
            <person name="Seilhamer J.J."/>
        </authorList>
    </citation>
    <scope>NUCLEOTIDE SEQUENCE [LARGE SCALE GENOMIC DNA]</scope>
    <source>
        <strain evidence="5 6">KT-27</strain>
    </source>
</reference>
<reference evidence="5 6" key="2">
    <citation type="submission" date="2018-03" db="EMBL/GenBank/DDBJ databases">
        <title>Draft genome of Pseudomonas putida strain KT-27.</title>
        <authorList>
            <person name="Yoshizawa S."/>
            <person name="Khan N.H."/>
            <person name="Nishimura M."/>
            <person name="Chiura H.X."/>
            <person name="Ogura Y."/>
            <person name="Hayashi T."/>
            <person name="Kogure K."/>
        </authorList>
    </citation>
    <scope>NUCLEOTIDE SEQUENCE [LARGE SCALE GENOMIC DNA]</scope>
    <source>
        <strain evidence="5 6">KT-27</strain>
    </source>
</reference>
<evidence type="ECO:0000313" key="5">
    <source>
        <dbReference type="EMBL" id="POF89503.1"/>
    </source>
</evidence>
<gene>
    <name evidence="5" type="ORF">BGP80_16645</name>
</gene>
<feature type="domain" description="Nudix hydrolase" evidence="4">
    <location>
        <begin position="6"/>
        <end position="124"/>
    </location>
</feature>
<dbReference type="InterPro" id="IPR015797">
    <property type="entry name" value="NUDIX_hydrolase-like_dom_sf"/>
</dbReference>
<proteinExistence type="inferred from homology"/>
<keyword evidence="2 3" id="KW-0378">Hydrolase</keyword>
<dbReference type="SUPFAM" id="SSF55811">
    <property type="entry name" value="Nudix"/>
    <property type="match status" value="1"/>
</dbReference>
<dbReference type="PANTHER" id="PTHR43046:SF14">
    <property type="entry name" value="MUTT_NUDIX FAMILY PROTEIN"/>
    <property type="match status" value="1"/>
</dbReference>
<dbReference type="Gene3D" id="3.90.79.10">
    <property type="entry name" value="Nucleoside Triphosphate Pyrophosphohydrolase"/>
    <property type="match status" value="1"/>
</dbReference>
<protein>
    <submittedName>
        <fullName evidence="5">NUDIX hydrolase</fullName>
    </submittedName>
</protein>
<evidence type="ECO:0000256" key="1">
    <source>
        <dbReference type="ARBA" id="ARBA00001946"/>
    </source>
</evidence>
<evidence type="ECO:0000256" key="2">
    <source>
        <dbReference type="ARBA" id="ARBA00022801"/>
    </source>
</evidence>
<dbReference type="PRINTS" id="PR00502">
    <property type="entry name" value="NUDIXFAMILY"/>
</dbReference>
<evidence type="ECO:0000256" key="3">
    <source>
        <dbReference type="RuleBase" id="RU003476"/>
    </source>
</evidence>
<name>A0A2S3WF00_PSEPU</name>
<comment type="similarity">
    <text evidence="3">Belongs to the Nudix hydrolase family.</text>
</comment>
<evidence type="ECO:0000313" key="6">
    <source>
        <dbReference type="Proteomes" id="UP000237194"/>
    </source>
</evidence>
<dbReference type="GO" id="GO:0016787">
    <property type="term" value="F:hydrolase activity"/>
    <property type="evidence" value="ECO:0007669"/>
    <property type="project" value="UniProtKB-KW"/>
</dbReference>
<dbReference type="Proteomes" id="UP000237194">
    <property type="component" value="Unassembled WGS sequence"/>
</dbReference>
<comment type="caution">
    <text evidence="5">The sequence shown here is derived from an EMBL/GenBank/DDBJ whole genome shotgun (WGS) entry which is preliminary data.</text>
</comment>
<sequence length="128" mass="14314">MSKPGKLRSRATVLCFRGARVLLVRRKSRKWNFPGGGVKPHEAPLNAAIRELQEETGICRERLVPLCTLRAGDIVHHIFTMQIDERDHPVPQNEIVACKWVQREKLAPSLLKPAAAALLARELPALIA</sequence>
<organism evidence="5 6">
    <name type="scientific">Pseudomonas putida</name>
    <name type="common">Arthrobacter siderocapsulatus</name>
    <dbReference type="NCBI Taxonomy" id="303"/>
    <lineage>
        <taxon>Bacteria</taxon>
        <taxon>Pseudomonadati</taxon>
        <taxon>Pseudomonadota</taxon>
        <taxon>Gammaproteobacteria</taxon>
        <taxon>Pseudomonadales</taxon>
        <taxon>Pseudomonadaceae</taxon>
        <taxon>Pseudomonas</taxon>
    </lineage>
</organism>
<evidence type="ECO:0000259" key="4">
    <source>
        <dbReference type="PROSITE" id="PS51462"/>
    </source>
</evidence>
<dbReference type="Pfam" id="PF00293">
    <property type="entry name" value="NUDIX"/>
    <property type="match status" value="1"/>
</dbReference>
<dbReference type="InterPro" id="IPR020084">
    <property type="entry name" value="NUDIX_hydrolase_CS"/>
</dbReference>
<dbReference type="PROSITE" id="PS00893">
    <property type="entry name" value="NUDIX_BOX"/>
    <property type="match status" value="1"/>
</dbReference>
<dbReference type="InterPro" id="IPR000086">
    <property type="entry name" value="NUDIX_hydrolase_dom"/>
</dbReference>
<dbReference type="PANTHER" id="PTHR43046">
    <property type="entry name" value="GDP-MANNOSE MANNOSYL HYDROLASE"/>
    <property type="match status" value="1"/>
</dbReference>
<comment type="cofactor">
    <cofactor evidence="1">
        <name>Mg(2+)</name>
        <dbReference type="ChEBI" id="CHEBI:18420"/>
    </cofactor>
</comment>